<dbReference type="RefSeq" id="XP_026726819.1">
    <property type="nucleotide sequence ID" value="XM_026871018.1"/>
</dbReference>
<dbReference type="GO" id="GO:0006508">
    <property type="term" value="P:proteolysis"/>
    <property type="evidence" value="ECO:0007669"/>
    <property type="project" value="UniProtKB-KW"/>
</dbReference>
<dbReference type="PANTHER" id="PTHR11802">
    <property type="entry name" value="SERINE PROTEASE FAMILY S10 SERINE CARBOXYPEPTIDASE"/>
    <property type="match status" value="1"/>
</dbReference>
<keyword evidence="3 7" id="KW-0645">Protease</keyword>
<accession>A0A7E5VET8</accession>
<gene>
    <name evidence="10" type="primary">LOC113493178</name>
</gene>
<keyword evidence="4" id="KW-0732">Signal</keyword>
<dbReference type="PANTHER" id="PTHR11802:SF3">
    <property type="entry name" value="RETINOID-INDUCIBLE SERINE CARBOXYPEPTIDASE"/>
    <property type="match status" value="1"/>
</dbReference>
<dbReference type="InterPro" id="IPR018202">
    <property type="entry name" value="Ser_caboxypep_ser_AS"/>
</dbReference>
<dbReference type="Gene3D" id="3.40.50.1820">
    <property type="entry name" value="alpha/beta hydrolase"/>
    <property type="match status" value="1"/>
</dbReference>
<name>A0A7E5VET8_TRINI</name>
<dbReference type="PROSITE" id="PS00560">
    <property type="entry name" value="CARBOXYPEPT_SER_HIS"/>
    <property type="match status" value="1"/>
</dbReference>
<keyword evidence="8" id="KW-0472">Membrane</keyword>
<evidence type="ECO:0000256" key="6">
    <source>
        <dbReference type="ARBA" id="ARBA00023180"/>
    </source>
</evidence>
<keyword evidence="8" id="KW-0812">Transmembrane</keyword>
<dbReference type="PROSITE" id="PS00131">
    <property type="entry name" value="CARBOXYPEPT_SER_SER"/>
    <property type="match status" value="1"/>
</dbReference>
<evidence type="ECO:0000256" key="3">
    <source>
        <dbReference type="ARBA" id="ARBA00022670"/>
    </source>
</evidence>
<evidence type="ECO:0000256" key="8">
    <source>
        <dbReference type="SAM" id="Phobius"/>
    </source>
</evidence>
<dbReference type="InterPro" id="IPR001563">
    <property type="entry name" value="Peptidase_S10"/>
</dbReference>
<evidence type="ECO:0000256" key="4">
    <source>
        <dbReference type="ARBA" id="ARBA00022729"/>
    </source>
</evidence>
<organism evidence="9 10">
    <name type="scientific">Trichoplusia ni</name>
    <name type="common">Cabbage looper</name>
    <dbReference type="NCBI Taxonomy" id="7111"/>
    <lineage>
        <taxon>Eukaryota</taxon>
        <taxon>Metazoa</taxon>
        <taxon>Ecdysozoa</taxon>
        <taxon>Arthropoda</taxon>
        <taxon>Hexapoda</taxon>
        <taxon>Insecta</taxon>
        <taxon>Pterygota</taxon>
        <taxon>Neoptera</taxon>
        <taxon>Endopterygota</taxon>
        <taxon>Lepidoptera</taxon>
        <taxon>Glossata</taxon>
        <taxon>Ditrysia</taxon>
        <taxon>Noctuoidea</taxon>
        <taxon>Noctuidae</taxon>
        <taxon>Plusiinae</taxon>
        <taxon>Trichoplusia</taxon>
    </lineage>
</organism>
<protein>
    <recommendedName>
        <fullName evidence="7">Carboxypeptidase</fullName>
        <ecNumber evidence="7">3.4.16.-</ecNumber>
    </recommendedName>
</protein>
<dbReference type="OrthoDB" id="443318at2759"/>
<comment type="similarity">
    <text evidence="1 7">Belongs to the peptidase S10 family.</text>
</comment>
<feature type="transmembrane region" description="Helical" evidence="8">
    <location>
        <begin position="501"/>
        <end position="525"/>
    </location>
</feature>
<evidence type="ECO:0000256" key="1">
    <source>
        <dbReference type="ARBA" id="ARBA00009431"/>
    </source>
</evidence>
<dbReference type="InParanoid" id="A0A7E5VET8"/>
<evidence type="ECO:0000313" key="10">
    <source>
        <dbReference type="RefSeq" id="XP_026726819.1"/>
    </source>
</evidence>
<dbReference type="EC" id="3.4.16.-" evidence="7"/>
<dbReference type="Proteomes" id="UP000322000">
    <property type="component" value="Chromosome 4"/>
</dbReference>
<keyword evidence="6" id="KW-0325">Glycoprotein</keyword>
<dbReference type="InterPro" id="IPR029058">
    <property type="entry name" value="AB_hydrolase_fold"/>
</dbReference>
<evidence type="ECO:0000256" key="2">
    <source>
        <dbReference type="ARBA" id="ARBA00022645"/>
    </source>
</evidence>
<dbReference type="SUPFAM" id="SSF53474">
    <property type="entry name" value="alpha/beta-Hydrolases"/>
    <property type="match status" value="1"/>
</dbReference>
<reference evidence="10" key="1">
    <citation type="submission" date="2025-08" db="UniProtKB">
        <authorList>
            <consortium name="RefSeq"/>
        </authorList>
    </citation>
    <scope>IDENTIFICATION</scope>
</reference>
<dbReference type="GeneID" id="113493178"/>
<keyword evidence="2 7" id="KW-0121">Carboxypeptidase</keyword>
<sequence>MNLNIQKNKGRLLRREIDNVLSAIKRLFFYFSLASTLARSPALILSRLLKRNLVEQARNLSLVDPRLFLNRTSHSGFFTVDEKYNSNLFFWYFQAENFTPDTPWILWLQGGPGATSLAGLFDEIGPFEYSNNQLKLRKYSWTKDHSVLFIDNPVGAGFSFTDSPKGFVQDMATCSSHLYSALRQFVMVFPELKKAPLYIAGESYAGRYLPALGLKILEQDRSIGVLDVNLQGIMIGNPVLGRDSIADYSTFYHQWGLVDTQGKLAVKPLQDAYNKAIENGESDTAARLREELLNKLDDMSMQQQTFNILLDSISNLNDFVEYITRPEVSDALHTGSIKFVFHNDTAHARLTPDFLSEVNSKVEMLLNHYRVLIYCGQLDLTAPCVPNAEARRKHWRWNHRQDFLNAARTPWWYDGRVAGYVKSGGSLTEVLVRGAGHLVPMDRPAETVELITYFIKNYDLQLPPNYHIVPEDTAKYIDQDEGISKAILQIPGANTPSGSQAAMVVSIVLNVMLILAIVCGVVYALRWKKRTDAYLYNNVEETSITSTMF</sequence>
<keyword evidence="5 7" id="KW-0378">Hydrolase</keyword>
<dbReference type="Pfam" id="PF00450">
    <property type="entry name" value="Peptidase_S10"/>
    <property type="match status" value="1"/>
</dbReference>
<keyword evidence="8" id="KW-1133">Transmembrane helix</keyword>
<dbReference type="KEGG" id="tnl:113493178"/>
<dbReference type="PRINTS" id="PR00724">
    <property type="entry name" value="CRBOXYPTASEC"/>
</dbReference>
<keyword evidence="9" id="KW-1185">Reference proteome</keyword>
<evidence type="ECO:0000313" key="9">
    <source>
        <dbReference type="Proteomes" id="UP000322000"/>
    </source>
</evidence>
<dbReference type="InterPro" id="IPR033124">
    <property type="entry name" value="Ser_caboxypep_his_AS"/>
</dbReference>
<evidence type="ECO:0000256" key="7">
    <source>
        <dbReference type="RuleBase" id="RU361156"/>
    </source>
</evidence>
<dbReference type="GO" id="GO:0004185">
    <property type="term" value="F:serine-type carboxypeptidase activity"/>
    <property type="evidence" value="ECO:0007669"/>
    <property type="project" value="UniProtKB-UniRule"/>
</dbReference>
<dbReference type="AlphaFoldDB" id="A0A7E5VET8"/>
<proteinExistence type="inferred from homology"/>
<evidence type="ECO:0000256" key="5">
    <source>
        <dbReference type="ARBA" id="ARBA00022801"/>
    </source>
</evidence>